<evidence type="ECO:0000313" key="13">
    <source>
        <dbReference type="EMBL" id="EWC46867.1"/>
    </source>
</evidence>
<keyword evidence="5 11" id="KW-0732">Signal</keyword>
<sequence>MPHYSKSVALVAAFAMLFHTPPYVSASFQINLMSPEAEAAVHPIDHLLSSYRAHKGHGESLALLSSLSLPHSCLYSSITENIISKCSSAPTALDGEEKAFLATKLAVCEFSSANINYPRECQGPLHVAKDIQRCIRRLESRPQWWTSWSNCIQSVGVLCQAVREEAERENLLRLHRNLTLLNYELESRLATSLDLFSTNYKHADGLSTVLRSKFAVVVDELDSIIDHTISPMDERLQHLLSLINRASELQAAHVAKSAERVEISNERANSQRTVMEESSRLAEQLLEGMRLLETKMNTHAELDEDLRLRQTEQMQVAIKTSTADTLSAIMESMQSLGALSSHTSSSLNTLLDSISQGKAMVDGINTDFEILSSAHDKISAAMRSQQVFIAAMHFHQLSAPPRGLC</sequence>
<comment type="subcellular location">
    <subcellularLocation>
        <location evidence="11">Endoplasmic reticulum membrane</location>
    </subcellularLocation>
    <subcellularLocation>
        <location evidence="11">Nucleus membrane</location>
    </subcellularLocation>
</comment>
<feature type="signal peptide" evidence="12">
    <location>
        <begin position="1"/>
        <end position="26"/>
    </location>
</feature>
<evidence type="ECO:0000313" key="14">
    <source>
        <dbReference type="Proteomes" id="UP000024837"/>
    </source>
</evidence>
<name>W7I398_9PEZI</name>
<keyword evidence="9" id="KW-0325">Glycoprotein</keyword>
<evidence type="ECO:0000256" key="5">
    <source>
        <dbReference type="ARBA" id="ARBA00022729"/>
    </source>
</evidence>
<dbReference type="PANTHER" id="PTHR28012:SF1">
    <property type="entry name" value="NUCLEAR FUSION PROTEIN KAR5"/>
    <property type="match status" value="1"/>
</dbReference>
<dbReference type="Proteomes" id="UP000024837">
    <property type="component" value="Unassembled WGS sequence"/>
</dbReference>
<dbReference type="GO" id="GO:0031965">
    <property type="term" value="C:nuclear membrane"/>
    <property type="evidence" value="ECO:0007669"/>
    <property type="project" value="UniProtKB-SubCell"/>
</dbReference>
<proteinExistence type="inferred from homology"/>
<keyword evidence="8" id="KW-0472">Membrane</keyword>
<gene>
    <name evidence="13" type="ORF">DRE_03879</name>
</gene>
<evidence type="ECO:0000256" key="2">
    <source>
        <dbReference type="ARBA" id="ARBA00010473"/>
    </source>
</evidence>
<dbReference type="AlphaFoldDB" id="W7I398"/>
<reference evidence="13 14" key="1">
    <citation type="submission" date="2013-05" db="EMBL/GenBank/DDBJ databases">
        <title>Drechslerella stenobrocha genome reveals carnivorous origination and mechanical trapping mechanism of predatory fungi.</title>
        <authorList>
            <person name="Liu X."/>
            <person name="Zhang W."/>
            <person name="Liu K."/>
        </authorList>
    </citation>
    <scope>NUCLEOTIDE SEQUENCE [LARGE SCALE GENOMIC DNA]</scope>
    <source>
        <strain evidence="13 14">248</strain>
    </source>
</reference>
<dbReference type="OrthoDB" id="5311848at2759"/>
<keyword evidence="14" id="KW-1185">Reference proteome</keyword>
<dbReference type="Pfam" id="PF04163">
    <property type="entry name" value="Tht1"/>
    <property type="match status" value="1"/>
</dbReference>
<organism evidence="13 14">
    <name type="scientific">Drechslerella stenobrocha 248</name>
    <dbReference type="NCBI Taxonomy" id="1043628"/>
    <lineage>
        <taxon>Eukaryota</taxon>
        <taxon>Fungi</taxon>
        <taxon>Dikarya</taxon>
        <taxon>Ascomycota</taxon>
        <taxon>Pezizomycotina</taxon>
        <taxon>Orbiliomycetes</taxon>
        <taxon>Orbiliales</taxon>
        <taxon>Orbiliaceae</taxon>
        <taxon>Drechslerella</taxon>
    </lineage>
</organism>
<feature type="chain" id="PRO_5004893289" description="Nuclear fusion protein KAR5" evidence="12">
    <location>
        <begin position="27"/>
        <end position="405"/>
    </location>
</feature>
<comment type="similarity">
    <text evidence="2 11">Belongs to the KAR5 family.</text>
</comment>
<evidence type="ECO:0008006" key="15">
    <source>
        <dbReference type="Google" id="ProtNLM"/>
    </source>
</evidence>
<dbReference type="EMBL" id="KI966414">
    <property type="protein sequence ID" value="EWC46867.1"/>
    <property type="molecule type" value="Genomic_DNA"/>
</dbReference>
<evidence type="ECO:0000256" key="8">
    <source>
        <dbReference type="ARBA" id="ARBA00023136"/>
    </source>
</evidence>
<evidence type="ECO:0000256" key="12">
    <source>
        <dbReference type="SAM" id="SignalP"/>
    </source>
</evidence>
<evidence type="ECO:0000256" key="10">
    <source>
        <dbReference type="ARBA" id="ARBA00023242"/>
    </source>
</evidence>
<evidence type="ECO:0000256" key="3">
    <source>
        <dbReference type="ARBA" id="ARBA00022459"/>
    </source>
</evidence>
<keyword evidence="7" id="KW-1133">Transmembrane helix</keyword>
<evidence type="ECO:0000256" key="11">
    <source>
        <dbReference type="RuleBase" id="RU368082"/>
    </source>
</evidence>
<keyword evidence="3 11" id="KW-0415">Karyogamy</keyword>
<protein>
    <recommendedName>
        <fullName evidence="15">Nuclear fusion protein KAR5</fullName>
    </recommendedName>
</protein>
<dbReference type="GO" id="GO:0000742">
    <property type="term" value="P:karyogamy involved in conjugation with cellular fusion"/>
    <property type="evidence" value="ECO:0007669"/>
    <property type="project" value="UniProtKB-UniRule"/>
</dbReference>
<dbReference type="InterPro" id="IPR007292">
    <property type="entry name" value="Nuclear_fusion_Kar5"/>
</dbReference>
<evidence type="ECO:0000256" key="1">
    <source>
        <dbReference type="ARBA" id="ARBA00003389"/>
    </source>
</evidence>
<dbReference type="HOGENOM" id="CLU_687346_0_0_1"/>
<evidence type="ECO:0000256" key="7">
    <source>
        <dbReference type="ARBA" id="ARBA00022989"/>
    </source>
</evidence>
<dbReference type="PANTHER" id="PTHR28012">
    <property type="entry name" value="NUCLEAR FUSION PROTEIN KAR5"/>
    <property type="match status" value="1"/>
</dbReference>
<dbReference type="GO" id="GO:0005789">
    <property type="term" value="C:endoplasmic reticulum membrane"/>
    <property type="evidence" value="ECO:0007669"/>
    <property type="project" value="UniProtKB-SubCell"/>
</dbReference>
<evidence type="ECO:0000256" key="9">
    <source>
        <dbReference type="ARBA" id="ARBA00023180"/>
    </source>
</evidence>
<evidence type="ECO:0000256" key="6">
    <source>
        <dbReference type="ARBA" id="ARBA00022824"/>
    </source>
</evidence>
<accession>W7I398</accession>
<evidence type="ECO:0000256" key="4">
    <source>
        <dbReference type="ARBA" id="ARBA00022692"/>
    </source>
</evidence>
<comment type="function">
    <text evidence="1 11">Required for nuclear membrane fusion during karyogamy.</text>
</comment>
<keyword evidence="6 11" id="KW-0256">Endoplasmic reticulum</keyword>
<dbReference type="GO" id="GO:0048288">
    <property type="term" value="P:nuclear membrane fusion involved in karyogamy"/>
    <property type="evidence" value="ECO:0007669"/>
    <property type="project" value="UniProtKB-UniRule"/>
</dbReference>
<keyword evidence="4" id="KW-0812">Transmembrane</keyword>
<keyword evidence="10 11" id="KW-0539">Nucleus</keyword>